<dbReference type="InterPro" id="IPR043504">
    <property type="entry name" value="Peptidase_S1_PA_chymotrypsin"/>
</dbReference>
<dbReference type="Gene3D" id="2.40.10.10">
    <property type="entry name" value="Trypsin-like serine proteases"/>
    <property type="match status" value="2"/>
</dbReference>
<evidence type="ECO:0000313" key="2">
    <source>
        <dbReference type="EMBL" id="DAZ95202.1"/>
    </source>
</evidence>
<proteinExistence type="predicted"/>
<dbReference type="AlphaFoldDB" id="A0AAV2YPL8"/>
<gene>
    <name evidence="2" type="ORF">N0F65_013047</name>
</gene>
<reference evidence="2" key="1">
    <citation type="submission" date="2022-11" db="EMBL/GenBank/DDBJ databases">
        <authorList>
            <person name="Morgan W.R."/>
            <person name="Tartar A."/>
        </authorList>
    </citation>
    <scope>NUCLEOTIDE SEQUENCE</scope>
    <source>
        <strain evidence="2">ARSEF 373</strain>
    </source>
</reference>
<dbReference type="SUPFAM" id="SSF50494">
    <property type="entry name" value="Trypsin-like serine proteases"/>
    <property type="match status" value="1"/>
</dbReference>
<keyword evidence="1" id="KW-0843">Virulence</keyword>
<dbReference type="EMBL" id="DAKRPA010000214">
    <property type="protein sequence ID" value="DAZ95202.1"/>
    <property type="molecule type" value="Genomic_DNA"/>
</dbReference>
<organism evidence="2 3">
    <name type="scientific">Lagenidium giganteum</name>
    <dbReference type="NCBI Taxonomy" id="4803"/>
    <lineage>
        <taxon>Eukaryota</taxon>
        <taxon>Sar</taxon>
        <taxon>Stramenopiles</taxon>
        <taxon>Oomycota</taxon>
        <taxon>Peronosporomycetes</taxon>
        <taxon>Pythiales</taxon>
        <taxon>Pythiaceae</taxon>
    </lineage>
</organism>
<accession>A0AAV2YPL8</accession>
<evidence type="ECO:0000256" key="1">
    <source>
        <dbReference type="ARBA" id="ARBA00023026"/>
    </source>
</evidence>
<dbReference type="Proteomes" id="UP001146120">
    <property type="component" value="Unassembled WGS sequence"/>
</dbReference>
<dbReference type="Pfam" id="PF13365">
    <property type="entry name" value="Trypsin_2"/>
    <property type="match status" value="1"/>
</dbReference>
<reference evidence="2" key="2">
    <citation type="journal article" date="2023" name="Microbiol Resour">
        <title>Decontamination and Annotation of the Draft Genome Sequence of the Oomycete Lagenidium giganteum ARSEF 373.</title>
        <authorList>
            <person name="Morgan W.R."/>
            <person name="Tartar A."/>
        </authorList>
    </citation>
    <scope>NUCLEOTIDE SEQUENCE</scope>
    <source>
        <strain evidence="2">ARSEF 373</strain>
    </source>
</reference>
<protein>
    <recommendedName>
        <fullName evidence="4">Serine protease</fullName>
    </recommendedName>
</protein>
<dbReference type="InterPro" id="IPR009003">
    <property type="entry name" value="Peptidase_S1_PA"/>
</dbReference>
<sequence>MQWKDLTAQGTSIAQFQNLSRSVGCPDFFSAFYAANTTSDAPFLSFSLTKGTAYAYIAVHFAKLYLPTDSYALLRGVEHWDHDDFLVNLTDSVPSGVSHLDFIAPPIQAKELRIEFYRSSYTTPDADNSAGNCYGFVIDSYYYVMVNAQEQNLKMAPADEEICVSDNSKAAPCFYSDSTTRTAYLAARAVARLTIVKNGNTVGCTGWLIGSAGHIITNNHCIKDQTEASATTIEFMADGTTCSNDCMQWAACPGQVEALSALFVYTSASLDYTLIKAQTTVDLPKKYGFLRLKTAQGRLGQQVFIPQHPHNYGKRIAMTDDQGQHMALTDLSATYSNCAGVGYAYTGDTDVGSSGSPVIDLSDYGVVALHHCGVACANKGVPSVTIISDMTKCKVLPPMATDQDGKPNTQYFPAYTAPPIPPPKPLNSRYVLNSAIQLSADKSFVTVDKIAFTISDNVDISFDILSEEVSDDYVFSDVNGDCKGQYMDSIIFLFPDGDSTVIFSDDDSNQGEGVDDGSVSLHDSYKKTSLRKGSYVLAVTAMPAKSTDAFNGKIPVKGAPELYTCNNHGSYGTYRLTILSSSPVRVTSAPSEIAAPKKCSTPASSICKL</sequence>
<name>A0AAV2YPL8_9STRA</name>
<keyword evidence="3" id="KW-1185">Reference proteome</keyword>
<evidence type="ECO:0008006" key="4">
    <source>
        <dbReference type="Google" id="ProtNLM"/>
    </source>
</evidence>
<evidence type="ECO:0000313" key="3">
    <source>
        <dbReference type="Proteomes" id="UP001146120"/>
    </source>
</evidence>
<comment type="caution">
    <text evidence="2">The sequence shown here is derived from an EMBL/GenBank/DDBJ whole genome shotgun (WGS) entry which is preliminary data.</text>
</comment>
<dbReference type="PANTHER" id="PTHR36234:SF5">
    <property type="entry name" value="LYSYL ENDOPEPTIDASE"/>
    <property type="match status" value="1"/>
</dbReference>
<dbReference type="NCBIfam" id="NF038127">
    <property type="entry name" value="FDP_fam"/>
    <property type="match status" value="1"/>
</dbReference>
<dbReference type="PANTHER" id="PTHR36234">
    <property type="entry name" value="LYSYL ENDOPEPTIDASE"/>
    <property type="match status" value="1"/>
</dbReference>